<dbReference type="Proteomes" id="UP000032748">
    <property type="component" value="Chromosome"/>
</dbReference>
<gene>
    <name evidence="1" type="ORF">PCL1606_20160</name>
</gene>
<organism evidence="1 2">
    <name type="scientific">Pseudomonas chlororaphis</name>
    <dbReference type="NCBI Taxonomy" id="587753"/>
    <lineage>
        <taxon>Bacteria</taxon>
        <taxon>Pseudomonadati</taxon>
        <taxon>Pseudomonadota</taxon>
        <taxon>Gammaproteobacteria</taxon>
        <taxon>Pseudomonadales</taxon>
        <taxon>Pseudomonadaceae</taxon>
        <taxon>Pseudomonas</taxon>
    </lineage>
</organism>
<proteinExistence type="predicted"/>
<dbReference type="AlphaFoldDB" id="A0A0D5XXL3"/>
<sequence>MAGHRPDQKAVGLVRRHDAQLIRLEQYIAHGVSASYIEADLSVFPGY</sequence>
<evidence type="ECO:0000313" key="2">
    <source>
        <dbReference type="Proteomes" id="UP000032748"/>
    </source>
</evidence>
<name>A0A0D5XXL3_9PSED</name>
<protein>
    <submittedName>
        <fullName evidence="1">Uncharacterized protein</fullName>
    </submittedName>
</protein>
<accession>A0A0D5XXL3</accession>
<dbReference type="PATRIC" id="fig|587753.10.peg.2016"/>
<evidence type="ECO:0000313" key="1">
    <source>
        <dbReference type="EMBL" id="AKA23472.1"/>
    </source>
</evidence>
<dbReference type="KEGG" id="pcz:PCL1606_20160"/>
<reference evidence="1 2" key="1">
    <citation type="journal article" date="2015" name="Mol. Plant Microbe Interact.">
        <title>Comparative Genomic Analysis of Pseudomonas chlororaphis PCL1606 Reveals New Insight into Antifungal Compounds Involved in Biocontrol.</title>
        <authorList>
            <person name="Calderon C.E."/>
            <person name="Ramos C."/>
            <person name="de Vicente A."/>
            <person name="Cazorla F.M."/>
        </authorList>
    </citation>
    <scope>NUCLEOTIDE SEQUENCE [LARGE SCALE GENOMIC DNA]</scope>
    <source>
        <strain evidence="1 2">PCL1606</strain>
    </source>
</reference>
<dbReference type="RefSeq" id="WP_230010812.1">
    <property type="nucleotide sequence ID" value="NZ_JAHRBT010000006.1"/>
</dbReference>
<dbReference type="EMBL" id="CP011110">
    <property type="protein sequence ID" value="AKA23472.1"/>
    <property type="molecule type" value="Genomic_DNA"/>
</dbReference>